<dbReference type="EMBL" id="JAZDUA010001027">
    <property type="protein sequence ID" value="KAK7788563.1"/>
    <property type="molecule type" value="Genomic_DNA"/>
</dbReference>
<organism evidence="4 5">
    <name type="scientific">Gryllus longicercus</name>
    <dbReference type="NCBI Taxonomy" id="2509291"/>
    <lineage>
        <taxon>Eukaryota</taxon>
        <taxon>Metazoa</taxon>
        <taxon>Ecdysozoa</taxon>
        <taxon>Arthropoda</taxon>
        <taxon>Hexapoda</taxon>
        <taxon>Insecta</taxon>
        <taxon>Pterygota</taxon>
        <taxon>Neoptera</taxon>
        <taxon>Polyneoptera</taxon>
        <taxon>Orthoptera</taxon>
        <taxon>Ensifera</taxon>
        <taxon>Gryllidea</taxon>
        <taxon>Grylloidea</taxon>
        <taxon>Gryllidae</taxon>
        <taxon>Gryllinae</taxon>
        <taxon>Gryllus</taxon>
    </lineage>
</organism>
<keyword evidence="2" id="KW-0812">Transmembrane</keyword>
<dbReference type="InterPro" id="IPR039159">
    <property type="entry name" value="SAYSD1"/>
</dbReference>
<dbReference type="PANTHER" id="PTHR13527">
    <property type="entry name" value="SAYSVFN DOMAIN-CONTAINING PROTEIN 1"/>
    <property type="match status" value="1"/>
</dbReference>
<feature type="compositionally biased region" description="Polar residues" evidence="1">
    <location>
        <begin position="16"/>
        <end position="42"/>
    </location>
</feature>
<sequence>MEKRLEEYRARRRNEQALSNVSSTSKQTVPVMTSAGSSTTVGQDRLVNDVPSDTESLISNASASVIEEPPKSLSQTDIAIYVVSAIFWLTVYAIAIHFEFGAVYFVVSLLFFIWKNTRTGPKKKNEISAYSVFNPNCEAIDGTLKAEQFEREIRYGPASVH</sequence>
<evidence type="ECO:0000313" key="5">
    <source>
        <dbReference type="Proteomes" id="UP001378592"/>
    </source>
</evidence>
<gene>
    <name evidence="4" type="ORF">R5R35_011752</name>
</gene>
<dbReference type="InterPro" id="IPR019387">
    <property type="entry name" value="SAYSvFN_dom"/>
</dbReference>
<dbReference type="Proteomes" id="UP001378592">
    <property type="component" value="Unassembled WGS sequence"/>
</dbReference>
<keyword evidence="5" id="KW-1185">Reference proteome</keyword>
<reference evidence="4 5" key="1">
    <citation type="submission" date="2024-03" db="EMBL/GenBank/DDBJ databases">
        <title>The genome assembly and annotation of the cricket Gryllus longicercus Weissman &amp; Gray.</title>
        <authorList>
            <person name="Szrajer S."/>
            <person name="Gray D."/>
            <person name="Ylla G."/>
        </authorList>
    </citation>
    <scope>NUCLEOTIDE SEQUENCE [LARGE SCALE GENOMIC DNA]</scope>
    <source>
        <strain evidence="4">DAG 2021-001</strain>
        <tissue evidence="4">Whole body minus gut</tissue>
    </source>
</reference>
<feature type="compositionally biased region" description="Basic and acidic residues" evidence="1">
    <location>
        <begin position="1"/>
        <end position="15"/>
    </location>
</feature>
<evidence type="ECO:0000313" key="4">
    <source>
        <dbReference type="EMBL" id="KAK7788563.1"/>
    </source>
</evidence>
<proteinExistence type="predicted"/>
<evidence type="ECO:0000256" key="2">
    <source>
        <dbReference type="SAM" id="Phobius"/>
    </source>
</evidence>
<dbReference type="Pfam" id="PF10260">
    <property type="entry name" value="SAYSvFN"/>
    <property type="match status" value="1"/>
</dbReference>
<name>A0AAN9V2D3_9ORTH</name>
<evidence type="ECO:0000256" key="1">
    <source>
        <dbReference type="SAM" id="MobiDB-lite"/>
    </source>
</evidence>
<keyword evidence="2" id="KW-1133">Transmembrane helix</keyword>
<protein>
    <recommendedName>
        <fullName evidence="3">SAYSvFN domain-containing protein</fullName>
    </recommendedName>
</protein>
<keyword evidence="2" id="KW-0472">Membrane</keyword>
<dbReference type="PANTHER" id="PTHR13527:SF0">
    <property type="entry name" value="SAYSVFN DOMAIN-CONTAINING PROTEIN 1"/>
    <property type="match status" value="1"/>
</dbReference>
<accession>A0AAN9V2D3</accession>
<dbReference type="AlphaFoldDB" id="A0AAN9V2D3"/>
<feature type="transmembrane region" description="Helical" evidence="2">
    <location>
        <begin position="101"/>
        <end position="117"/>
    </location>
</feature>
<feature type="transmembrane region" description="Helical" evidence="2">
    <location>
        <begin position="78"/>
        <end position="95"/>
    </location>
</feature>
<evidence type="ECO:0000259" key="3">
    <source>
        <dbReference type="Pfam" id="PF10260"/>
    </source>
</evidence>
<feature type="region of interest" description="Disordered" evidence="1">
    <location>
        <begin position="1"/>
        <end position="46"/>
    </location>
</feature>
<comment type="caution">
    <text evidence="4">The sequence shown here is derived from an EMBL/GenBank/DDBJ whole genome shotgun (WGS) entry which is preliminary data.</text>
</comment>
<feature type="domain" description="SAYSvFN" evidence="3">
    <location>
        <begin position="86"/>
        <end position="153"/>
    </location>
</feature>